<organism evidence="2 3">
    <name type="scientific">Alienimonas californiensis</name>
    <dbReference type="NCBI Taxonomy" id="2527989"/>
    <lineage>
        <taxon>Bacteria</taxon>
        <taxon>Pseudomonadati</taxon>
        <taxon>Planctomycetota</taxon>
        <taxon>Planctomycetia</taxon>
        <taxon>Planctomycetales</taxon>
        <taxon>Planctomycetaceae</taxon>
        <taxon>Alienimonas</taxon>
    </lineage>
</organism>
<dbReference type="KEGG" id="acaf:CA12_28450"/>
<dbReference type="SUPFAM" id="SSF46955">
    <property type="entry name" value="Putative DNA-binding domain"/>
    <property type="match status" value="1"/>
</dbReference>
<gene>
    <name evidence="2" type="ORF">CA12_28450</name>
</gene>
<feature type="domain" description="Helix-turn-helix" evidence="1">
    <location>
        <begin position="16"/>
        <end position="65"/>
    </location>
</feature>
<dbReference type="Pfam" id="PF12728">
    <property type="entry name" value="HTH_17"/>
    <property type="match status" value="1"/>
</dbReference>
<dbReference type="Gene3D" id="1.10.10.10">
    <property type="entry name" value="Winged helix-like DNA-binding domain superfamily/Winged helix DNA-binding domain"/>
    <property type="match status" value="1"/>
</dbReference>
<dbReference type="InterPro" id="IPR009061">
    <property type="entry name" value="DNA-bd_dom_put_sf"/>
</dbReference>
<name>A0A517PBH9_9PLAN</name>
<reference evidence="2 3" key="1">
    <citation type="submission" date="2019-02" db="EMBL/GenBank/DDBJ databases">
        <title>Deep-cultivation of Planctomycetes and their phenomic and genomic characterization uncovers novel biology.</title>
        <authorList>
            <person name="Wiegand S."/>
            <person name="Jogler M."/>
            <person name="Boedeker C."/>
            <person name="Pinto D."/>
            <person name="Vollmers J."/>
            <person name="Rivas-Marin E."/>
            <person name="Kohn T."/>
            <person name="Peeters S.H."/>
            <person name="Heuer A."/>
            <person name="Rast P."/>
            <person name="Oberbeckmann S."/>
            <person name="Bunk B."/>
            <person name="Jeske O."/>
            <person name="Meyerdierks A."/>
            <person name="Storesund J.E."/>
            <person name="Kallscheuer N."/>
            <person name="Luecker S."/>
            <person name="Lage O.M."/>
            <person name="Pohl T."/>
            <person name="Merkel B.J."/>
            <person name="Hornburger P."/>
            <person name="Mueller R.-W."/>
            <person name="Bruemmer F."/>
            <person name="Labrenz M."/>
            <person name="Spormann A.M."/>
            <person name="Op den Camp H."/>
            <person name="Overmann J."/>
            <person name="Amann R."/>
            <person name="Jetten M.S.M."/>
            <person name="Mascher T."/>
            <person name="Medema M.H."/>
            <person name="Devos D.P."/>
            <person name="Kaster A.-K."/>
            <person name="Ovreas L."/>
            <person name="Rohde M."/>
            <person name="Galperin M.Y."/>
            <person name="Jogler C."/>
        </authorList>
    </citation>
    <scope>NUCLEOTIDE SEQUENCE [LARGE SCALE GENOMIC DNA]</scope>
    <source>
        <strain evidence="2 3">CA12</strain>
    </source>
</reference>
<proteinExistence type="predicted"/>
<sequence>MTAIPQGDAGPASVLVDPRQAADLLRVSERTLRDLTVPHGDLPAVRIGRLVRYRTTSLTDWAQRHEAAA</sequence>
<protein>
    <submittedName>
        <fullName evidence="2">Helix-turn-helix domain protein</fullName>
    </submittedName>
</protein>
<keyword evidence="3" id="KW-1185">Reference proteome</keyword>
<dbReference type="OrthoDB" id="289890at2"/>
<dbReference type="Proteomes" id="UP000318741">
    <property type="component" value="Chromosome"/>
</dbReference>
<evidence type="ECO:0000259" key="1">
    <source>
        <dbReference type="Pfam" id="PF12728"/>
    </source>
</evidence>
<dbReference type="EMBL" id="CP036265">
    <property type="protein sequence ID" value="QDT16738.1"/>
    <property type="molecule type" value="Genomic_DNA"/>
</dbReference>
<dbReference type="InterPro" id="IPR041657">
    <property type="entry name" value="HTH_17"/>
</dbReference>
<dbReference type="InterPro" id="IPR036388">
    <property type="entry name" value="WH-like_DNA-bd_sf"/>
</dbReference>
<evidence type="ECO:0000313" key="3">
    <source>
        <dbReference type="Proteomes" id="UP000318741"/>
    </source>
</evidence>
<evidence type="ECO:0000313" key="2">
    <source>
        <dbReference type="EMBL" id="QDT16738.1"/>
    </source>
</evidence>
<dbReference type="AlphaFoldDB" id="A0A517PBH9"/>
<accession>A0A517PBH9</accession>